<name>A0ACC1M5S1_9FUNG</name>
<dbReference type="EMBL" id="JANBVB010000292">
    <property type="protein sequence ID" value="KAJ2895428.1"/>
    <property type="molecule type" value="Genomic_DNA"/>
</dbReference>
<comment type="caution">
    <text evidence="1">The sequence shown here is derived from an EMBL/GenBank/DDBJ whole genome shotgun (WGS) entry which is preliminary data.</text>
</comment>
<evidence type="ECO:0000313" key="1">
    <source>
        <dbReference type="EMBL" id="KAJ2895428.1"/>
    </source>
</evidence>
<gene>
    <name evidence="1" type="ORF">IWW38_002306</name>
</gene>
<proteinExistence type="predicted"/>
<dbReference type="Proteomes" id="UP001139981">
    <property type="component" value="Unassembled WGS sequence"/>
</dbReference>
<evidence type="ECO:0000313" key="2">
    <source>
        <dbReference type="Proteomes" id="UP001139981"/>
    </source>
</evidence>
<sequence>MAKSVRSKSKIKKRNIMRKALFGPLEDERIQRLAAKQQVEKTVVEAVAEDIEAEEEDVDMSQEEDVKEPSGRGITKNRKKRQMNKTGRIVVRNKKGRILSKTGVKWVKQIRPKR</sequence>
<accession>A0ACC1M5S1</accession>
<keyword evidence="2" id="KW-1185">Reference proteome</keyword>
<protein>
    <submittedName>
        <fullName evidence="1">Uncharacterized protein</fullName>
    </submittedName>
</protein>
<organism evidence="1 2">
    <name type="scientific">Coemansia aciculifera</name>
    <dbReference type="NCBI Taxonomy" id="417176"/>
    <lineage>
        <taxon>Eukaryota</taxon>
        <taxon>Fungi</taxon>
        <taxon>Fungi incertae sedis</taxon>
        <taxon>Zoopagomycota</taxon>
        <taxon>Kickxellomycotina</taxon>
        <taxon>Kickxellomycetes</taxon>
        <taxon>Kickxellales</taxon>
        <taxon>Kickxellaceae</taxon>
        <taxon>Coemansia</taxon>
    </lineage>
</organism>
<reference evidence="1" key="1">
    <citation type="submission" date="2022-07" db="EMBL/GenBank/DDBJ databases">
        <title>Phylogenomic reconstructions and comparative analyses of Kickxellomycotina fungi.</title>
        <authorList>
            <person name="Reynolds N.K."/>
            <person name="Stajich J.E."/>
            <person name="Barry K."/>
            <person name="Grigoriev I.V."/>
            <person name="Crous P."/>
            <person name="Smith M.E."/>
        </authorList>
    </citation>
    <scope>NUCLEOTIDE SEQUENCE</scope>
    <source>
        <strain evidence="1">CBS 190363</strain>
    </source>
</reference>